<evidence type="ECO:0000313" key="2">
    <source>
        <dbReference type="WBParaSite" id="ACAC_0000227301-mRNA-1"/>
    </source>
</evidence>
<name>A0A0K0CXH3_ANGCA</name>
<organism evidence="1 2">
    <name type="scientific">Angiostrongylus cantonensis</name>
    <name type="common">Rat lungworm</name>
    <dbReference type="NCBI Taxonomy" id="6313"/>
    <lineage>
        <taxon>Eukaryota</taxon>
        <taxon>Metazoa</taxon>
        <taxon>Ecdysozoa</taxon>
        <taxon>Nematoda</taxon>
        <taxon>Chromadorea</taxon>
        <taxon>Rhabditida</taxon>
        <taxon>Rhabditina</taxon>
        <taxon>Rhabditomorpha</taxon>
        <taxon>Strongyloidea</taxon>
        <taxon>Metastrongylidae</taxon>
        <taxon>Angiostrongylus</taxon>
    </lineage>
</organism>
<accession>A0A0K0CXH3</accession>
<dbReference type="Proteomes" id="UP000035642">
    <property type="component" value="Unassembled WGS sequence"/>
</dbReference>
<dbReference type="WBParaSite" id="ACAC_0000227301-mRNA-1">
    <property type="protein sequence ID" value="ACAC_0000227301-mRNA-1"/>
    <property type="gene ID" value="ACAC_0000227301"/>
</dbReference>
<protein>
    <submittedName>
        <fullName evidence="2">HTH_Tnp_Tc3_1 domain-containing protein</fullName>
    </submittedName>
</protein>
<sequence length="42" mass="4845">LTMSTLDVRNRILLLYRHLSLPTIQRLGAKTKMRRNTVVGAH</sequence>
<dbReference type="AlphaFoldDB" id="A0A0K0CXH3"/>
<reference evidence="2" key="2">
    <citation type="submission" date="2017-02" db="UniProtKB">
        <authorList>
            <consortium name="WormBaseParasite"/>
        </authorList>
    </citation>
    <scope>IDENTIFICATION</scope>
</reference>
<keyword evidence="1" id="KW-1185">Reference proteome</keyword>
<proteinExistence type="predicted"/>
<evidence type="ECO:0000313" key="1">
    <source>
        <dbReference type="Proteomes" id="UP000035642"/>
    </source>
</evidence>
<reference evidence="1" key="1">
    <citation type="submission" date="2012-09" db="EMBL/GenBank/DDBJ databases">
        <authorList>
            <person name="Martin A.A."/>
        </authorList>
    </citation>
    <scope>NUCLEOTIDE SEQUENCE</scope>
</reference>